<dbReference type="SUPFAM" id="SSF47384">
    <property type="entry name" value="Homodimeric domain of signal transducing histidine kinase"/>
    <property type="match status" value="1"/>
</dbReference>
<evidence type="ECO:0000256" key="11">
    <source>
        <dbReference type="SAM" id="Phobius"/>
    </source>
</evidence>
<accession>A0ABN3WGE0</accession>
<dbReference type="PANTHER" id="PTHR45436">
    <property type="entry name" value="SENSOR HISTIDINE KINASE YKOH"/>
    <property type="match status" value="1"/>
</dbReference>
<evidence type="ECO:0000313" key="14">
    <source>
        <dbReference type="Proteomes" id="UP001501102"/>
    </source>
</evidence>
<keyword evidence="9" id="KW-0902">Two-component regulatory system</keyword>
<feature type="compositionally biased region" description="Low complexity" evidence="10">
    <location>
        <begin position="291"/>
        <end position="312"/>
    </location>
</feature>
<dbReference type="InterPro" id="IPR003661">
    <property type="entry name" value="HisK_dim/P_dom"/>
</dbReference>
<sequence length="312" mass="33392">MGLRTKIGVAITVTAALVAVLIGFVVHHRTAVNQLATAREMITSRLASAVEDHAAGFDRPHTLINPAGIPEPLRHAAEDRKMATYLDRAGPEPVIWAATRLGDDLIVLKRPYNRETRNIQDLDDVLWTAGGLGTAFSGIVGVSLAAFAGRRIDASARTAERIAEGDLTARLRPRGGKDEIARLTVAVNRMADALAARLQAEREVTANIAHELRTPVAGLVAAAALLCRPAARPRWSRSGRGACGPWSRTSWRWPGWTRTPSAPTPRYGRWATWPAGPSPRSPPPPGPAGPRPRSASCATASSRRTRAASSGY</sequence>
<dbReference type="Pfam" id="PF00672">
    <property type="entry name" value="HAMP"/>
    <property type="match status" value="1"/>
</dbReference>
<dbReference type="SUPFAM" id="SSF158472">
    <property type="entry name" value="HAMP domain-like"/>
    <property type="match status" value="1"/>
</dbReference>
<reference evidence="13 14" key="1">
    <citation type="journal article" date="2019" name="Int. J. Syst. Evol. Microbiol.">
        <title>The Global Catalogue of Microorganisms (GCM) 10K type strain sequencing project: providing services to taxonomists for standard genome sequencing and annotation.</title>
        <authorList>
            <consortium name="The Broad Institute Genomics Platform"/>
            <consortium name="The Broad Institute Genome Sequencing Center for Infectious Disease"/>
            <person name="Wu L."/>
            <person name="Ma J."/>
        </authorList>
    </citation>
    <scope>NUCLEOTIDE SEQUENCE [LARGE SCALE GENOMIC DNA]</scope>
    <source>
        <strain evidence="13 14">JCM 4087</strain>
    </source>
</reference>
<feature type="region of interest" description="Disordered" evidence="10">
    <location>
        <begin position="252"/>
        <end position="312"/>
    </location>
</feature>
<evidence type="ECO:0000313" key="13">
    <source>
        <dbReference type="EMBL" id="GAA2911969.1"/>
    </source>
</evidence>
<dbReference type="Proteomes" id="UP001501102">
    <property type="component" value="Unassembled WGS sequence"/>
</dbReference>
<dbReference type="CDD" id="cd00082">
    <property type="entry name" value="HisKA"/>
    <property type="match status" value="1"/>
</dbReference>
<evidence type="ECO:0000256" key="2">
    <source>
        <dbReference type="ARBA" id="ARBA00004236"/>
    </source>
</evidence>
<protein>
    <recommendedName>
        <fullName evidence="3">histidine kinase</fullName>
        <ecNumber evidence="3">2.7.13.3</ecNumber>
    </recommendedName>
</protein>
<dbReference type="EC" id="2.7.13.3" evidence="3"/>
<comment type="subcellular location">
    <subcellularLocation>
        <location evidence="2">Cell membrane</location>
    </subcellularLocation>
</comment>
<evidence type="ECO:0000256" key="1">
    <source>
        <dbReference type="ARBA" id="ARBA00000085"/>
    </source>
</evidence>
<dbReference type="Gene3D" id="1.10.287.130">
    <property type="match status" value="1"/>
</dbReference>
<dbReference type="RefSeq" id="WP_344960629.1">
    <property type="nucleotide sequence ID" value="NZ_BAAAXZ010000020.1"/>
</dbReference>
<keyword evidence="14" id="KW-1185">Reference proteome</keyword>
<feature type="transmembrane region" description="Helical" evidence="11">
    <location>
        <begin position="125"/>
        <end position="147"/>
    </location>
</feature>
<evidence type="ECO:0000256" key="7">
    <source>
        <dbReference type="ARBA" id="ARBA00022777"/>
    </source>
</evidence>
<keyword evidence="8 11" id="KW-1133">Transmembrane helix</keyword>
<dbReference type="InterPro" id="IPR036097">
    <property type="entry name" value="HisK_dim/P_sf"/>
</dbReference>
<organism evidence="13 14">
    <name type="scientific">Streptomyces thioluteus</name>
    <dbReference type="NCBI Taxonomy" id="66431"/>
    <lineage>
        <taxon>Bacteria</taxon>
        <taxon>Bacillati</taxon>
        <taxon>Actinomycetota</taxon>
        <taxon>Actinomycetes</taxon>
        <taxon>Kitasatosporales</taxon>
        <taxon>Streptomycetaceae</taxon>
        <taxon>Streptomyces</taxon>
    </lineage>
</organism>
<dbReference type="SMART" id="SM00304">
    <property type="entry name" value="HAMP"/>
    <property type="match status" value="1"/>
</dbReference>
<gene>
    <name evidence="13" type="ORF">GCM10020221_04580</name>
</gene>
<name>A0ABN3WGE0_STRTU</name>
<dbReference type="EMBL" id="BAAAXZ010000020">
    <property type="protein sequence ID" value="GAA2911969.1"/>
    <property type="molecule type" value="Genomic_DNA"/>
</dbReference>
<evidence type="ECO:0000256" key="3">
    <source>
        <dbReference type="ARBA" id="ARBA00012438"/>
    </source>
</evidence>
<feature type="compositionally biased region" description="Pro residues" evidence="10">
    <location>
        <begin position="276"/>
        <end position="290"/>
    </location>
</feature>
<comment type="caution">
    <text evidence="13">The sequence shown here is derived from an EMBL/GenBank/DDBJ whole genome shotgun (WGS) entry which is preliminary data.</text>
</comment>
<evidence type="ECO:0000256" key="6">
    <source>
        <dbReference type="ARBA" id="ARBA00022692"/>
    </source>
</evidence>
<keyword evidence="6 11" id="KW-0812">Transmembrane</keyword>
<proteinExistence type="predicted"/>
<evidence type="ECO:0000256" key="10">
    <source>
        <dbReference type="SAM" id="MobiDB-lite"/>
    </source>
</evidence>
<evidence type="ECO:0000256" key="5">
    <source>
        <dbReference type="ARBA" id="ARBA00022679"/>
    </source>
</evidence>
<keyword evidence="11" id="KW-0472">Membrane</keyword>
<evidence type="ECO:0000256" key="4">
    <source>
        <dbReference type="ARBA" id="ARBA00022553"/>
    </source>
</evidence>
<keyword evidence="7" id="KW-0418">Kinase</keyword>
<dbReference type="PANTHER" id="PTHR45436:SF5">
    <property type="entry name" value="SENSOR HISTIDINE KINASE TRCS"/>
    <property type="match status" value="1"/>
</dbReference>
<dbReference type="PROSITE" id="PS50885">
    <property type="entry name" value="HAMP"/>
    <property type="match status" value="1"/>
</dbReference>
<keyword evidence="4" id="KW-0597">Phosphoprotein</keyword>
<evidence type="ECO:0000256" key="9">
    <source>
        <dbReference type="ARBA" id="ARBA00023012"/>
    </source>
</evidence>
<evidence type="ECO:0000256" key="8">
    <source>
        <dbReference type="ARBA" id="ARBA00022989"/>
    </source>
</evidence>
<feature type="domain" description="HAMP" evidence="12">
    <location>
        <begin position="146"/>
        <end position="199"/>
    </location>
</feature>
<keyword evidence="5" id="KW-0808">Transferase</keyword>
<dbReference type="CDD" id="cd06225">
    <property type="entry name" value="HAMP"/>
    <property type="match status" value="1"/>
</dbReference>
<feature type="transmembrane region" description="Helical" evidence="11">
    <location>
        <begin position="7"/>
        <end position="26"/>
    </location>
</feature>
<evidence type="ECO:0000259" key="12">
    <source>
        <dbReference type="PROSITE" id="PS50885"/>
    </source>
</evidence>
<dbReference type="InterPro" id="IPR003660">
    <property type="entry name" value="HAMP_dom"/>
</dbReference>
<comment type="catalytic activity">
    <reaction evidence="1">
        <text>ATP + protein L-histidine = ADP + protein N-phospho-L-histidine.</text>
        <dbReference type="EC" id="2.7.13.3"/>
    </reaction>
</comment>
<dbReference type="InterPro" id="IPR050428">
    <property type="entry name" value="TCS_sensor_his_kinase"/>
</dbReference>